<organism evidence="9 10">
    <name type="scientific">Magnusiomyces paraingens</name>
    <dbReference type="NCBI Taxonomy" id="2606893"/>
    <lineage>
        <taxon>Eukaryota</taxon>
        <taxon>Fungi</taxon>
        <taxon>Dikarya</taxon>
        <taxon>Ascomycota</taxon>
        <taxon>Saccharomycotina</taxon>
        <taxon>Dipodascomycetes</taxon>
        <taxon>Dipodascales</taxon>
        <taxon>Dipodascaceae</taxon>
        <taxon>Magnusiomyces</taxon>
    </lineage>
</organism>
<sequence>MSKAYRTVGEDIWKNKVQKVNAELVTLTYGSIVSQLCRDYEGDYVKVNKQLERMGYNIGLRLIEEFLARSGLGRCTNFKDTAEVISKVGFKMFLNITPAVENWSPDNKQFSLVFDENPLAEFVELPDDGRARKELWYSNIFAGVIKGALESVQLEVDAFFVSDVLKGAPSTELRVKLIKVLEDEVPAGED</sequence>
<gene>
    <name evidence="9" type="ORF">SAPINGB_P005008</name>
</gene>
<dbReference type="GO" id="GO:0030008">
    <property type="term" value="C:TRAPP complex"/>
    <property type="evidence" value="ECO:0007669"/>
    <property type="project" value="InterPro"/>
</dbReference>
<dbReference type="GeneID" id="43583823"/>
<dbReference type="OrthoDB" id="10262857at2759"/>
<dbReference type="GO" id="GO:0048193">
    <property type="term" value="P:Golgi vesicle transport"/>
    <property type="evidence" value="ECO:0007669"/>
    <property type="project" value="InterPro"/>
</dbReference>
<dbReference type="InterPro" id="IPR016721">
    <property type="entry name" value="Bet3"/>
</dbReference>
<keyword evidence="6 8" id="KW-0931">ER-Golgi transport</keyword>
<dbReference type="GO" id="GO:0016236">
    <property type="term" value="P:macroautophagy"/>
    <property type="evidence" value="ECO:0007669"/>
    <property type="project" value="UniProtKB-ARBA"/>
</dbReference>
<evidence type="ECO:0000256" key="7">
    <source>
        <dbReference type="ARBA" id="ARBA00023034"/>
    </source>
</evidence>
<dbReference type="GO" id="GO:0005794">
    <property type="term" value="C:Golgi apparatus"/>
    <property type="evidence" value="ECO:0007669"/>
    <property type="project" value="UniProtKB-SubCell"/>
</dbReference>
<evidence type="ECO:0000256" key="2">
    <source>
        <dbReference type="ARBA" id="ARBA00004240"/>
    </source>
</evidence>
<reference evidence="9 10" key="1">
    <citation type="submission" date="2019-09" db="EMBL/GenBank/DDBJ databases">
        <authorList>
            <person name="Brejova B."/>
        </authorList>
    </citation>
    <scope>NUCLEOTIDE SEQUENCE [LARGE SCALE GENOMIC DNA]</scope>
</reference>
<dbReference type="EMBL" id="CABVLU010000004">
    <property type="protein sequence ID" value="VVT56364.1"/>
    <property type="molecule type" value="Genomic_DNA"/>
</dbReference>
<protein>
    <recommendedName>
        <fullName evidence="8">Trafficking protein particle complex subunit BET3</fullName>
    </recommendedName>
</protein>
<dbReference type="PIRSF" id="PIRSF018293">
    <property type="entry name" value="TRAPP_I_complex_Bet3"/>
    <property type="match status" value="1"/>
</dbReference>
<dbReference type="AlphaFoldDB" id="A0A5E8BY14"/>
<proteinExistence type="inferred from homology"/>
<dbReference type="SUPFAM" id="SSF111126">
    <property type="entry name" value="Ligand-binding domain in the NO signalling and Golgi transport"/>
    <property type="match status" value="1"/>
</dbReference>
<dbReference type="FunFam" id="3.30.1380.20:FF:000001">
    <property type="entry name" value="Trafficking protein particle complex subunit BET3"/>
    <property type="match status" value="1"/>
</dbReference>
<dbReference type="PANTHER" id="PTHR13048">
    <property type="entry name" value="TRAFFICKING PROTEIN PARTICLE COMPLEX SUBUNIT 3"/>
    <property type="match status" value="1"/>
</dbReference>
<evidence type="ECO:0000256" key="1">
    <source>
        <dbReference type="ARBA" id="ARBA00004222"/>
    </source>
</evidence>
<evidence type="ECO:0000256" key="5">
    <source>
        <dbReference type="ARBA" id="ARBA00022824"/>
    </source>
</evidence>
<evidence type="ECO:0000256" key="4">
    <source>
        <dbReference type="ARBA" id="ARBA00022448"/>
    </source>
</evidence>
<comment type="subcellular location">
    <subcellularLocation>
        <location evidence="2">Endoplasmic reticulum</location>
    </subcellularLocation>
    <subcellularLocation>
        <location evidence="1 8">Golgi apparatus</location>
        <location evidence="1 8">cis-Golgi network</location>
    </subcellularLocation>
</comment>
<keyword evidence="7 8" id="KW-0333">Golgi apparatus</keyword>
<evidence type="ECO:0000313" key="9">
    <source>
        <dbReference type="EMBL" id="VVT56364.1"/>
    </source>
</evidence>
<evidence type="ECO:0000313" key="10">
    <source>
        <dbReference type="Proteomes" id="UP000398389"/>
    </source>
</evidence>
<name>A0A5E8BY14_9ASCO</name>
<dbReference type="RefSeq" id="XP_031855614.1">
    <property type="nucleotide sequence ID" value="XM_031999723.1"/>
</dbReference>
<evidence type="ECO:0000256" key="8">
    <source>
        <dbReference type="PIRNR" id="PIRNR018293"/>
    </source>
</evidence>
<dbReference type="Pfam" id="PF04051">
    <property type="entry name" value="TRAPP"/>
    <property type="match status" value="1"/>
</dbReference>
<dbReference type="InterPro" id="IPR007194">
    <property type="entry name" value="TRAPP_component"/>
</dbReference>
<keyword evidence="5" id="KW-0256">Endoplasmic reticulum</keyword>
<keyword evidence="4 8" id="KW-0813">Transport</keyword>
<comment type="similarity">
    <text evidence="3 8">Belongs to the TRAPP small subunits family. BET3 subfamily.</text>
</comment>
<dbReference type="InterPro" id="IPR024096">
    <property type="entry name" value="NO_sig/Golgi_transp_ligand-bd"/>
</dbReference>
<dbReference type="GO" id="GO:0005783">
    <property type="term" value="C:endoplasmic reticulum"/>
    <property type="evidence" value="ECO:0007669"/>
    <property type="project" value="UniProtKB-SubCell"/>
</dbReference>
<evidence type="ECO:0000256" key="3">
    <source>
        <dbReference type="ARBA" id="ARBA00006218"/>
    </source>
</evidence>
<dbReference type="Gene3D" id="3.30.1380.20">
    <property type="entry name" value="Trafficking protein particle complex subunit 3"/>
    <property type="match status" value="1"/>
</dbReference>
<accession>A0A5E8BY14</accession>
<dbReference type="CDD" id="cd14942">
    <property type="entry name" value="TRAPPC3_bet3"/>
    <property type="match status" value="1"/>
</dbReference>
<keyword evidence="10" id="KW-1185">Reference proteome</keyword>
<dbReference type="Proteomes" id="UP000398389">
    <property type="component" value="Unassembled WGS sequence"/>
</dbReference>
<evidence type="ECO:0000256" key="6">
    <source>
        <dbReference type="ARBA" id="ARBA00022892"/>
    </source>
</evidence>